<keyword evidence="3" id="KW-1185">Reference proteome</keyword>
<dbReference type="InterPro" id="IPR001466">
    <property type="entry name" value="Beta-lactam-related"/>
</dbReference>
<proteinExistence type="predicted"/>
<dbReference type="SUPFAM" id="SSF56601">
    <property type="entry name" value="beta-lactamase/transpeptidase-like"/>
    <property type="match status" value="1"/>
</dbReference>
<dbReference type="KEGG" id="pact:CA264_07820"/>
<dbReference type="InterPro" id="IPR050491">
    <property type="entry name" value="AmpC-like"/>
</dbReference>
<protein>
    <recommendedName>
        <fullName evidence="1">Beta-lactamase-related domain-containing protein</fullName>
    </recommendedName>
</protein>
<dbReference type="Pfam" id="PF00144">
    <property type="entry name" value="Beta-lactamase"/>
    <property type="match status" value="1"/>
</dbReference>
<dbReference type="EMBL" id="CP021235">
    <property type="protein sequence ID" value="ARS35353.1"/>
    <property type="molecule type" value="Genomic_DNA"/>
</dbReference>
<gene>
    <name evidence="2" type="ORF">CA264_07820</name>
</gene>
<name>A0A1X9YR58_9BACT</name>
<dbReference type="PANTHER" id="PTHR46825">
    <property type="entry name" value="D-ALANYL-D-ALANINE-CARBOXYPEPTIDASE/ENDOPEPTIDASE AMPH"/>
    <property type="match status" value="1"/>
</dbReference>
<evidence type="ECO:0000313" key="3">
    <source>
        <dbReference type="Proteomes" id="UP000266292"/>
    </source>
</evidence>
<dbReference type="InterPro" id="IPR012338">
    <property type="entry name" value="Beta-lactam/transpept-like"/>
</dbReference>
<feature type="domain" description="Beta-lactamase-related" evidence="1">
    <location>
        <begin position="25"/>
        <end position="338"/>
    </location>
</feature>
<accession>A0A1X9YR58</accession>
<organism evidence="2 3">
    <name type="scientific">Pontibacter actiniarum</name>
    <dbReference type="NCBI Taxonomy" id="323450"/>
    <lineage>
        <taxon>Bacteria</taxon>
        <taxon>Pseudomonadati</taxon>
        <taxon>Bacteroidota</taxon>
        <taxon>Cytophagia</taxon>
        <taxon>Cytophagales</taxon>
        <taxon>Hymenobacteraceae</taxon>
        <taxon>Pontibacter</taxon>
    </lineage>
</organism>
<evidence type="ECO:0000313" key="2">
    <source>
        <dbReference type="EMBL" id="ARS35353.1"/>
    </source>
</evidence>
<dbReference type="Gene3D" id="3.40.710.10">
    <property type="entry name" value="DD-peptidase/beta-lactamase superfamily"/>
    <property type="match status" value="1"/>
</dbReference>
<sequence length="358" mass="40103">MKQLILLAFFLISHITYSQGKIESIIDAEYEAGRFNGALLAIKDGRVVSKINKGSANMQFAVPITGQTRIPIASMTKTFTAVLALQMYEKSLLKLEDRISTYLPDLPPDCQNITILDLLTHHSGLKNEPLQAYTSQASTEDYLKKYVTRKDAGTVSSFNYNNVDYIVLSRILEIVSQRPFAELLRSNILEPLRMGNTGVIVESEVIPNLAYGYHNYTFGSGSKKDTLYNDPLIYLSNYTGAGAVYSTTDDLYRFVQGLKTNKLLSAKTTASFLTKPQTGAFIEYARGYPTIGFYLNNKTFSKPVLERRGSINGFNSLLLMDNEFKNGVIILTNTDTGDLEKMGDHVFREIELLRPTDR</sequence>
<dbReference type="OrthoDB" id="9793489at2"/>
<reference evidence="3" key="1">
    <citation type="submission" date="2017-05" db="EMBL/GenBank/DDBJ databases">
        <authorList>
            <person name="Ray J."/>
            <person name="Price M."/>
            <person name="Deutschbauer A."/>
        </authorList>
    </citation>
    <scope>NUCLEOTIDE SEQUENCE [LARGE SCALE GENOMIC DNA]</scope>
    <source>
        <strain evidence="3">DSM 19842</strain>
    </source>
</reference>
<dbReference type="STRING" id="709015.GCA_000472485_01569"/>
<evidence type="ECO:0000259" key="1">
    <source>
        <dbReference type="Pfam" id="PF00144"/>
    </source>
</evidence>
<dbReference type="RefSeq" id="WP_025606098.1">
    <property type="nucleotide sequence ID" value="NZ_CP021235.1"/>
</dbReference>
<dbReference type="PANTHER" id="PTHR46825:SF9">
    <property type="entry name" value="BETA-LACTAMASE-RELATED DOMAIN-CONTAINING PROTEIN"/>
    <property type="match status" value="1"/>
</dbReference>
<dbReference type="AlphaFoldDB" id="A0A1X9YR58"/>
<dbReference type="Proteomes" id="UP000266292">
    <property type="component" value="Chromosome"/>
</dbReference>